<reference evidence="2" key="1">
    <citation type="submission" date="2022-11" db="EMBL/GenBank/DDBJ databases">
        <title>Genome Resource of Sclerotinia nivalis Strain SnTB1, a Plant Pathogen Isolated from American Ginseng.</title>
        <authorList>
            <person name="Fan S."/>
        </authorList>
    </citation>
    <scope>NUCLEOTIDE SEQUENCE</scope>
    <source>
        <strain evidence="2">SnTB1</strain>
    </source>
</reference>
<feature type="coiled-coil region" evidence="1">
    <location>
        <begin position="3"/>
        <end position="61"/>
    </location>
</feature>
<proteinExistence type="predicted"/>
<organism evidence="2 3">
    <name type="scientific">Sclerotinia nivalis</name>
    <dbReference type="NCBI Taxonomy" id="352851"/>
    <lineage>
        <taxon>Eukaryota</taxon>
        <taxon>Fungi</taxon>
        <taxon>Dikarya</taxon>
        <taxon>Ascomycota</taxon>
        <taxon>Pezizomycotina</taxon>
        <taxon>Leotiomycetes</taxon>
        <taxon>Helotiales</taxon>
        <taxon>Sclerotiniaceae</taxon>
        <taxon>Sclerotinia</taxon>
    </lineage>
</organism>
<protein>
    <submittedName>
        <fullName evidence="2">Uncharacterized protein</fullName>
    </submittedName>
</protein>
<evidence type="ECO:0000256" key="1">
    <source>
        <dbReference type="SAM" id="Coils"/>
    </source>
</evidence>
<accession>A0A9X0AEB9</accession>
<evidence type="ECO:0000313" key="2">
    <source>
        <dbReference type="EMBL" id="KAJ8061177.1"/>
    </source>
</evidence>
<dbReference type="EMBL" id="JAPEIS010000012">
    <property type="protein sequence ID" value="KAJ8061177.1"/>
    <property type="molecule type" value="Genomic_DNA"/>
</dbReference>
<evidence type="ECO:0000313" key="3">
    <source>
        <dbReference type="Proteomes" id="UP001152300"/>
    </source>
</evidence>
<name>A0A9X0AEB9_9HELO</name>
<keyword evidence="1" id="KW-0175">Coiled coil</keyword>
<sequence length="79" mass="9507">MKFRGKKNEIQKHKENIERLQQDLQKIKKAEKRVSDELEELEEEEELLLEVQDQWENFEKEFSKIGKKEAEGYHGKGFG</sequence>
<dbReference type="AlphaFoldDB" id="A0A9X0AEB9"/>
<keyword evidence="3" id="KW-1185">Reference proteome</keyword>
<dbReference type="Proteomes" id="UP001152300">
    <property type="component" value="Unassembled WGS sequence"/>
</dbReference>
<gene>
    <name evidence="2" type="ORF">OCU04_010250</name>
</gene>
<comment type="caution">
    <text evidence="2">The sequence shown here is derived from an EMBL/GenBank/DDBJ whole genome shotgun (WGS) entry which is preliminary data.</text>
</comment>